<organism evidence="1 2">
    <name type="scientific">Phytophthora sojae (strain P6497)</name>
    <name type="common">Soybean stem and root rot agent</name>
    <name type="synonym">Phytophthora megasperma f. sp. glycines</name>
    <dbReference type="NCBI Taxonomy" id="1094619"/>
    <lineage>
        <taxon>Eukaryota</taxon>
        <taxon>Sar</taxon>
        <taxon>Stramenopiles</taxon>
        <taxon>Oomycota</taxon>
        <taxon>Peronosporomycetes</taxon>
        <taxon>Peronosporales</taxon>
        <taxon>Peronosporaceae</taxon>
        <taxon>Phytophthora</taxon>
    </lineage>
</organism>
<sequence>GPRGSGKSITAATFALDLARTTDWSFTWIHLVRKQPPLYVRLERSTKKSKGNMIDKEGLRQILDEVEDTKKHFVILDGVTDDNGAEGKTCFEWLRADWANRRLVMVTSMDSRRKVNLDDDETFKVKEHVVPSWTLSEYLDAVNDDELFESVRSDLDASDEEDPTRQELVEAKYYFAGGSARYMFGCSTATVMTSLDDAVSAVSNNTPVKTHSTGVINRLFGKYGDGRGIISRYAASALALAGGSELIKRFASFLTRCSNTATDGVILEMYVFACIREGRFRLKTWLQEGKLVFEADTATKFPKSVVLVVDPKKLPLLPKLCWLKPKKYNQGGYDAVYINKEYQLVRFVQVAKSDKQSFFIHYFKEFLDSLKQREMPHVSLVEIFVVVDKQKIAKFKFSKVVGEGGLADFGWRIGEETENVKRAVLKGVGSWDAIRW</sequence>
<protein>
    <submittedName>
        <fullName evidence="1">Uncharacterized protein</fullName>
    </submittedName>
</protein>
<dbReference type="Proteomes" id="UP000002640">
    <property type="component" value="Unassembled WGS sequence"/>
</dbReference>
<accession>G4ZRH8</accession>
<feature type="non-terminal residue" evidence="1">
    <location>
        <position position="1"/>
    </location>
</feature>
<reference evidence="1 2" key="1">
    <citation type="journal article" date="2006" name="Science">
        <title>Phytophthora genome sequences uncover evolutionary origins and mechanisms of pathogenesis.</title>
        <authorList>
            <person name="Tyler B.M."/>
            <person name="Tripathy S."/>
            <person name="Zhang X."/>
            <person name="Dehal P."/>
            <person name="Jiang R.H."/>
            <person name="Aerts A."/>
            <person name="Arredondo F.D."/>
            <person name="Baxter L."/>
            <person name="Bensasson D."/>
            <person name="Beynon J.L."/>
            <person name="Chapman J."/>
            <person name="Damasceno C.M."/>
            <person name="Dorrance A.E."/>
            <person name="Dou D."/>
            <person name="Dickerman A.W."/>
            <person name="Dubchak I.L."/>
            <person name="Garbelotto M."/>
            <person name="Gijzen M."/>
            <person name="Gordon S.G."/>
            <person name="Govers F."/>
            <person name="Grunwald N.J."/>
            <person name="Huang W."/>
            <person name="Ivors K.L."/>
            <person name="Jones R.W."/>
            <person name="Kamoun S."/>
            <person name="Krampis K."/>
            <person name="Lamour K.H."/>
            <person name="Lee M.K."/>
            <person name="McDonald W.H."/>
            <person name="Medina M."/>
            <person name="Meijer H.J."/>
            <person name="Nordberg E.K."/>
            <person name="Maclean D.J."/>
            <person name="Ospina-Giraldo M.D."/>
            <person name="Morris P.F."/>
            <person name="Phuntumart V."/>
            <person name="Putnam N.H."/>
            <person name="Rash S."/>
            <person name="Rose J.K."/>
            <person name="Sakihama Y."/>
            <person name="Salamov A.A."/>
            <person name="Savidor A."/>
            <person name="Scheuring C.F."/>
            <person name="Smith B.M."/>
            <person name="Sobral B.W."/>
            <person name="Terry A."/>
            <person name="Torto-Alalibo T.A."/>
            <person name="Win J."/>
            <person name="Xu Z."/>
            <person name="Zhang H."/>
            <person name="Grigoriev I.V."/>
            <person name="Rokhsar D.S."/>
            <person name="Boore J.L."/>
        </authorList>
    </citation>
    <scope>NUCLEOTIDE SEQUENCE [LARGE SCALE GENOMIC DNA]</scope>
    <source>
        <strain evidence="1 2">P6497</strain>
    </source>
</reference>
<evidence type="ECO:0000313" key="2">
    <source>
        <dbReference type="Proteomes" id="UP000002640"/>
    </source>
</evidence>
<gene>
    <name evidence="1" type="ORF">PHYSODRAFT_514066</name>
</gene>
<dbReference type="RefSeq" id="XP_009531560.1">
    <property type="nucleotide sequence ID" value="XM_009533265.1"/>
</dbReference>
<keyword evidence="2" id="KW-1185">Reference proteome</keyword>
<dbReference type="AlphaFoldDB" id="G4ZRH8"/>
<evidence type="ECO:0000313" key="1">
    <source>
        <dbReference type="EMBL" id="EGZ14131.1"/>
    </source>
</evidence>
<dbReference type="OMA" id="VILEMYV"/>
<dbReference type="GeneID" id="20659530"/>
<proteinExistence type="predicted"/>
<dbReference type="InParanoid" id="G4ZRH8"/>
<dbReference type="EMBL" id="JH159156">
    <property type="protein sequence ID" value="EGZ14131.1"/>
    <property type="molecule type" value="Genomic_DNA"/>
</dbReference>
<name>G4ZRH8_PHYSP</name>
<dbReference type="KEGG" id="psoj:PHYSODRAFT_514066"/>